<name>A0A1H7SLF8_9SPHI</name>
<dbReference type="EMBL" id="FNZR01000009">
    <property type="protein sequence ID" value="SEL73501.1"/>
    <property type="molecule type" value="Genomic_DNA"/>
</dbReference>
<dbReference type="GO" id="GO:0019867">
    <property type="term" value="C:outer membrane"/>
    <property type="evidence" value="ECO:0007669"/>
    <property type="project" value="InterPro"/>
</dbReference>
<evidence type="ECO:0000313" key="1">
    <source>
        <dbReference type="EMBL" id="SEL73501.1"/>
    </source>
</evidence>
<sequence length="176" mass="19434">MASKIMAMRNRYVLLLFSALLIQGCGVKYGFTGGSIPEGTTTYTVEFFENTAPIVYPTLSQTFTEALKERIRSQSSLSQVTTDGDAIFEGRITGYSIAPAAVEAGTDRAALNRLSITVNVKYTNNKKPEDNFEQPFTRFKDFSSAGGSIPAQEESLIRDINVMLTEDIFNKAFANW</sequence>
<dbReference type="STRING" id="332977.SAMN05421740_10958"/>
<dbReference type="PROSITE" id="PS51257">
    <property type="entry name" value="PROKAR_LIPOPROTEIN"/>
    <property type="match status" value="1"/>
</dbReference>
<dbReference type="GO" id="GO:0043165">
    <property type="term" value="P:Gram-negative-bacterium-type cell outer membrane assembly"/>
    <property type="evidence" value="ECO:0007669"/>
    <property type="project" value="InterPro"/>
</dbReference>
<gene>
    <name evidence="1" type="ORF">SAMN05421740_10958</name>
</gene>
<dbReference type="InterPro" id="IPR007485">
    <property type="entry name" value="LPS_assembly_LptE"/>
</dbReference>
<proteinExistence type="predicted"/>
<reference evidence="2" key="1">
    <citation type="submission" date="2016-10" db="EMBL/GenBank/DDBJ databases">
        <authorList>
            <person name="Varghese N."/>
            <person name="Submissions S."/>
        </authorList>
    </citation>
    <scope>NUCLEOTIDE SEQUENCE [LARGE SCALE GENOMIC DNA]</scope>
    <source>
        <strain evidence="2">Jip14</strain>
    </source>
</reference>
<organism evidence="1 2">
    <name type="scientific">Parapedobacter koreensis</name>
    <dbReference type="NCBI Taxonomy" id="332977"/>
    <lineage>
        <taxon>Bacteria</taxon>
        <taxon>Pseudomonadati</taxon>
        <taxon>Bacteroidota</taxon>
        <taxon>Sphingobacteriia</taxon>
        <taxon>Sphingobacteriales</taxon>
        <taxon>Sphingobacteriaceae</taxon>
        <taxon>Parapedobacter</taxon>
    </lineage>
</organism>
<keyword evidence="2" id="KW-1185">Reference proteome</keyword>
<protein>
    <submittedName>
        <fullName evidence="1">Lipopolysaccharide-assembly</fullName>
    </submittedName>
</protein>
<dbReference type="AlphaFoldDB" id="A0A1H7SLF8"/>
<evidence type="ECO:0000313" key="2">
    <source>
        <dbReference type="Proteomes" id="UP000198916"/>
    </source>
</evidence>
<dbReference type="Proteomes" id="UP000198916">
    <property type="component" value="Unassembled WGS sequence"/>
</dbReference>
<dbReference type="Pfam" id="PF04390">
    <property type="entry name" value="LptE"/>
    <property type="match status" value="1"/>
</dbReference>
<accession>A0A1H7SLF8</accession>